<keyword evidence="1" id="KW-0175">Coiled coil</keyword>
<dbReference type="Proteomes" id="UP001601058">
    <property type="component" value="Unassembled WGS sequence"/>
</dbReference>
<keyword evidence="3" id="KW-0808">Transferase</keyword>
<evidence type="ECO:0000259" key="2">
    <source>
        <dbReference type="Pfam" id="PF04230"/>
    </source>
</evidence>
<reference evidence="3 4" key="1">
    <citation type="submission" date="2024-08" db="EMBL/GenBank/DDBJ databases">
        <title>Two novel Cytobacillus novel species.</title>
        <authorList>
            <person name="Liu G."/>
        </authorList>
    </citation>
    <scope>NUCLEOTIDE SEQUENCE [LARGE SCALE GENOMIC DNA]</scope>
    <source>
        <strain evidence="3 4">FJAT-53684</strain>
    </source>
</reference>
<dbReference type="InterPro" id="IPR019896">
    <property type="entry name" value="Polysacch_pyruvyl_Trfase_CsaB"/>
</dbReference>
<dbReference type="PANTHER" id="PTHR36836:SF1">
    <property type="entry name" value="COLANIC ACID BIOSYNTHESIS PROTEIN WCAK"/>
    <property type="match status" value="1"/>
</dbReference>
<accession>A0ABW6JX30</accession>
<dbReference type="NCBIfam" id="TIGR03609">
    <property type="entry name" value="S_layer_CsaB"/>
    <property type="match status" value="1"/>
</dbReference>
<sequence length="357" mass="39431">MKIVISGYYGFDNVGDEAILYSIIQALKKNDPEIEVTVLSNNPEYTRKTYGVQAVNRWKLGEVHSAIKASNGLISGGGSLLQDETGFKSIPYYTGIIKIAQMLKKPVFVYAQGMGPIHKSYNQMIVKNVLKKTKVTVRDEASKKLLKKIGLKNPIQIVPDPVMGVSINRNSSQWWDLQSFQGPVLTVSVRDWPSTVNFKGEIAQALDKLASVGVEIVFVPMHGEHDEKASSEVAALMSGKSYISPYMDSIEEKISIIGKSDALVGMRLHALIFSSITYTPFIALSYDPKIDAFAEICQQPVAGHVNETGWTADSLFESIQQVLANAEVESKKLQEKVEPLQQSAMETAKQAIQLFKE</sequence>
<name>A0ABW6JX30_9BACI</name>
<feature type="domain" description="Polysaccharide pyruvyl transferase" evidence="2">
    <location>
        <begin position="13"/>
        <end position="288"/>
    </location>
</feature>
<dbReference type="GO" id="GO:0016740">
    <property type="term" value="F:transferase activity"/>
    <property type="evidence" value="ECO:0007669"/>
    <property type="project" value="UniProtKB-KW"/>
</dbReference>
<evidence type="ECO:0000313" key="4">
    <source>
        <dbReference type="Proteomes" id="UP001601058"/>
    </source>
</evidence>
<dbReference type="InterPro" id="IPR007345">
    <property type="entry name" value="Polysacch_pyruvyl_Trfase"/>
</dbReference>
<keyword evidence="4" id="KW-1185">Reference proteome</keyword>
<gene>
    <name evidence="3" type="primary">csaB</name>
    <name evidence="3" type="ORF">ACFYKT_08885</name>
</gene>
<dbReference type="EMBL" id="JBIACJ010000004">
    <property type="protein sequence ID" value="MFE8696449.1"/>
    <property type="molecule type" value="Genomic_DNA"/>
</dbReference>
<organism evidence="3 4">
    <name type="scientific">Cytobacillus mangrovibacter</name>
    <dbReference type="NCBI Taxonomy" id="3299024"/>
    <lineage>
        <taxon>Bacteria</taxon>
        <taxon>Bacillati</taxon>
        <taxon>Bacillota</taxon>
        <taxon>Bacilli</taxon>
        <taxon>Bacillales</taxon>
        <taxon>Bacillaceae</taxon>
        <taxon>Cytobacillus</taxon>
    </lineage>
</organism>
<proteinExistence type="predicted"/>
<evidence type="ECO:0000256" key="1">
    <source>
        <dbReference type="SAM" id="Coils"/>
    </source>
</evidence>
<dbReference type="Pfam" id="PF04230">
    <property type="entry name" value="PS_pyruv_trans"/>
    <property type="match status" value="1"/>
</dbReference>
<dbReference type="RefSeq" id="WP_389218456.1">
    <property type="nucleotide sequence ID" value="NZ_JBIACJ010000004.1"/>
</dbReference>
<protein>
    <submittedName>
        <fullName evidence="3">Polysaccharide pyruvyl transferase CsaB</fullName>
    </submittedName>
</protein>
<comment type="caution">
    <text evidence="3">The sequence shown here is derived from an EMBL/GenBank/DDBJ whole genome shotgun (WGS) entry which is preliminary data.</text>
</comment>
<dbReference type="PANTHER" id="PTHR36836">
    <property type="entry name" value="COLANIC ACID BIOSYNTHESIS PROTEIN WCAK"/>
    <property type="match status" value="1"/>
</dbReference>
<feature type="coiled-coil region" evidence="1">
    <location>
        <begin position="316"/>
        <end position="343"/>
    </location>
</feature>
<evidence type="ECO:0000313" key="3">
    <source>
        <dbReference type="EMBL" id="MFE8696449.1"/>
    </source>
</evidence>